<dbReference type="InterPro" id="IPR000182">
    <property type="entry name" value="GNAT_dom"/>
</dbReference>
<reference evidence="2" key="2">
    <citation type="submission" date="2023-02" db="EMBL/GenBank/DDBJ databases">
        <authorList>
            <person name="Rayyan A."/>
            <person name="Meyer T."/>
            <person name="Kyndt J.A."/>
        </authorList>
    </citation>
    <scope>NUCLEOTIDE SEQUENCE</scope>
    <source>
        <strain evidence="2">DSM 9987</strain>
    </source>
</reference>
<dbReference type="EMBL" id="JAQQLI010000006">
    <property type="protein sequence ID" value="MDC7785177.1"/>
    <property type="molecule type" value="Genomic_DNA"/>
</dbReference>
<sequence length="182" mass="19396">MSSSASLRLRDCAAADLPAVTAIYAAAVRHGRASFELEPPDLAEMTRRRDVLVGGGFPYLVAESAGAIVGYAYAGPYRSRPAYAGTVENSVYVTPDQQGRGVGRALLARLIDEAAARGFRQMVAVIGDSENRASIRLHEHAGFRLVGVLRAVGFKHGVWLDTVLMQRPLGDGDRTPPAAHAP</sequence>
<evidence type="ECO:0000313" key="3">
    <source>
        <dbReference type="Proteomes" id="UP001165652"/>
    </source>
</evidence>
<dbReference type="InterPro" id="IPR016181">
    <property type="entry name" value="Acyl_CoA_acyltransferase"/>
</dbReference>
<dbReference type="Gene3D" id="3.40.630.30">
    <property type="match status" value="1"/>
</dbReference>
<protein>
    <submittedName>
        <fullName evidence="2">GNAT family N-acetyltransferase</fullName>
    </submittedName>
</protein>
<gene>
    <name evidence="2" type="ORF">PQJ73_05735</name>
</gene>
<keyword evidence="3" id="KW-1185">Reference proteome</keyword>
<comment type="caution">
    <text evidence="2">The sequence shown here is derived from an EMBL/GenBank/DDBJ whole genome shotgun (WGS) entry which is preliminary data.</text>
</comment>
<dbReference type="PANTHER" id="PTHR43072:SF8">
    <property type="entry name" value="ACYLTRANSFERASE FABY-RELATED"/>
    <property type="match status" value="1"/>
</dbReference>
<dbReference type="SUPFAM" id="SSF55729">
    <property type="entry name" value="Acyl-CoA N-acyltransferases (Nat)"/>
    <property type="match status" value="1"/>
</dbReference>
<reference evidence="2" key="1">
    <citation type="journal article" date="2023" name="Microbiol Resour">
        <title>Genome Sequences of Rhodoplanes serenus and Two Thermotolerant Strains, Rhodoplanes tepidamans and 'Rhodoplanes cryptolactis,' Further Refine the Genus.</title>
        <authorList>
            <person name="Rayyan A.A."/>
            <person name="Kyndt J.A."/>
        </authorList>
    </citation>
    <scope>NUCLEOTIDE SEQUENCE</scope>
    <source>
        <strain evidence="2">DSM 9987</strain>
    </source>
</reference>
<proteinExistence type="predicted"/>
<evidence type="ECO:0000313" key="2">
    <source>
        <dbReference type="EMBL" id="MDC7785177.1"/>
    </source>
</evidence>
<accession>A0ABT5J692</accession>
<dbReference type="Pfam" id="PF00583">
    <property type="entry name" value="Acetyltransf_1"/>
    <property type="match status" value="1"/>
</dbReference>
<organism evidence="2 3">
    <name type="scientific">Rhodoplanes tepidamans</name>
    <name type="common">Rhodoplanes cryptolactis</name>
    <dbReference type="NCBI Taxonomy" id="200616"/>
    <lineage>
        <taxon>Bacteria</taxon>
        <taxon>Pseudomonadati</taxon>
        <taxon>Pseudomonadota</taxon>
        <taxon>Alphaproteobacteria</taxon>
        <taxon>Hyphomicrobiales</taxon>
        <taxon>Nitrobacteraceae</taxon>
        <taxon>Rhodoplanes</taxon>
    </lineage>
</organism>
<feature type="domain" description="N-acetyltransferase" evidence="1">
    <location>
        <begin position="7"/>
        <end position="170"/>
    </location>
</feature>
<name>A0ABT5J692_RHOTP</name>
<evidence type="ECO:0000259" key="1">
    <source>
        <dbReference type="PROSITE" id="PS51186"/>
    </source>
</evidence>
<dbReference type="PROSITE" id="PS51186">
    <property type="entry name" value="GNAT"/>
    <property type="match status" value="1"/>
</dbReference>
<dbReference type="CDD" id="cd04301">
    <property type="entry name" value="NAT_SF"/>
    <property type="match status" value="1"/>
</dbReference>
<dbReference type="Proteomes" id="UP001165652">
    <property type="component" value="Unassembled WGS sequence"/>
</dbReference>
<dbReference type="PANTHER" id="PTHR43072">
    <property type="entry name" value="N-ACETYLTRANSFERASE"/>
    <property type="match status" value="1"/>
</dbReference>